<evidence type="ECO:0000313" key="3">
    <source>
        <dbReference type="Proteomes" id="UP000007800"/>
    </source>
</evidence>
<keyword evidence="3" id="KW-1185">Reference proteome</keyword>
<feature type="compositionally biased region" description="Polar residues" evidence="1">
    <location>
        <begin position="80"/>
        <end position="89"/>
    </location>
</feature>
<dbReference type="RefSeq" id="XP_002777602.1">
    <property type="nucleotide sequence ID" value="XM_002777556.1"/>
</dbReference>
<dbReference type="Proteomes" id="UP000007800">
    <property type="component" value="Unassembled WGS sequence"/>
</dbReference>
<evidence type="ECO:0000313" key="2">
    <source>
        <dbReference type="EMBL" id="EER09418.1"/>
    </source>
</evidence>
<protein>
    <submittedName>
        <fullName evidence="2">Uncharacterized protein</fullName>
    </submittedName>
</protein>
<dbReference type="InParanoid" id="C5L1J1"/>
<proteinExistence type="predicted"/>
<evidence type="ECO:0000256" key="1">
    <source>
        <dbReference type="SAM" id="MobiDB-lite"/>
    </source>
</evidence>
<dbReference type="AlphaFoldDB" id="C5L1J1"/>
<dbReference type="EMBL" id="GG678316">
    <property type="protein sequence ID" value="EER09418.1"/>
    <property type="molecule type" value="Genomic_DNA"/>
</dbReference>
<feature type="compositionally biased region" description="Basic and acidic residues" evidence="1">
    <location>
        <begin position="93"/>
        <end position="103"/>
    </location>
</feature>
<dbReference type="GeneID" id="9052299"/>
<name>C5L1J1_PERM5</name>
<gene>
    <name evidence="2" type="ORF">Pmar_PMAR025973</name>
</gene>
<feature type="compositionally biased region" description="Low complexity" evidence="1">
    <location>
        <begin position="43"/>
        <end position="54"/>
    </location>
</feature>
<reference evidence="2 3" key="1">
    <citation type="submission" date="2008-07" db="EMBL/GenBank/DDBJ databases">
        <authorList>
            <person name="El-Sayed N."/>
            <person name="Caler E."/>
            <person name="Inman J."/>
            <person name="Amedeo P."/>
            <person name="Hass B."/>
            <person name="Wortman J."/>
        </authorList>
    </citation>
    <scope>NUCLEOTIDE SEQUENCE [LARGE SCALE GENOMIC DNA]</scope>
    <source>
        <strain evidence="3">ATCC 50983 / TXsc</strain>
    </source>
</reference>
<accession>C5L1J1</accession>
<sequence>MRKVPGSTPGMVLSQTPLLKDLSPANVGALPVIYESSPVSGRSTLSSKSKQDSSAFCLAPGVGSKGKKDPNHVTGIENGQEASTRSVMPSQKGHNDLSKEAGV</sequence>
<organism evidence="3">
    <name type="scientific">Perkinsus marinus (strain ATCC 50983 / TXsc)</name>
    <dbReference type="NCBI Taxonomy" id="423536"/>
    <lineage>
        <taxon>Eukaryota</taxon>
        <taxon>Sar</taxon>
        <taxon>Alveolata</taxon>
        <taxon>Perkinsozoa</taxon>
        <taxon>Perkinsea</taxon>
        <taxon>Perkinsida</taxon>
        <taxon>Perkinsidae</taxon>
        <taxon>Perkinsus</taxon>
    </lineage>
</organism>
<feature type="region of interest" description="Disordered" evidence="1">
    <location>
        <begin position="37"/>
        <end position="103"/>
    </location>
</feature>